<dbReference type="EMBL" id="CAJPWZ010001383">
    <property type="protein sequence ID" value="CAG2213695.1"/>
    <property type="molecule type" value="Genomic_DNA"/>
</dbReference>
<dbReference type="Gene3D" id="3.30.160.60">
    <property type="entry name" value="Classic Zinc Finger"/>
    <property type="match status" value="1"/>
</dbReference>
<reference evidence="6" key="1">
    <citation type="submission" date="2021-03" db="EMBL/GenBank/DDBJ databases">
        <authorList>
            <person name="Bekaert M."/>
        </authorList>
    </citation>
    <scope>NUCLEOTIDE SEQUENCE</scope>
</reference>
<dbReference type="PROSITE" id="PS00028">
    <property type="entry name" value="ZINC_FINGER_C2H2_1"/>
    <property type="match status" value="2"/>
</dbReference>
<organism evidence="6 7">
    <name type="scientific">Mytilus edulis</name>
    <name type="common">Blue mussel</name>
    <dbReference type="NCBI Taxonomy" id="6550"/>
    <lineage>
        <taxon>Eukaryota</taxon>
        <taxon>Metazoa</taxon>
        <taxon>Spiralia</taxon>
        <taxon>Lophotrochozoa</taxon>
        <taxon>Mollusca</taxon>
        <taxon>Bivalvia</taxon>
        <taxon>Autobranchia</taxon>
        <taxon>Pteriomorphia</taxon>
        <taxon>Mytilida</taxon>
        <taxon>Mytiloidea</taxon>
        <taxon>Mytilidae</taxon>
        <taxon>Mytilinae</taxon>
        <taxon>Mytilus</taxon>
    </lineage>
</organism>
<protein>
    <recommendedName>
        <fullName evidence="5">C2H2-type domain-containing protein</fullName>
    </recommendedName>
</protein>
<dbReference type="AlphaFoldDB" id="A0A8S3S9S3"/>
<keyword evidence="1" id="KW-0479">Metal-binding</keyword>
<dbReference type="SUPFAM" id="SSF57667">
    <property type="entry name" value="beta-beta-alpha zinc fingers"/>
    <property type="match status" value="1"/>
</dbReference>
<dbReference type="InterPro" id="IPR036236">
    <property type="entry name" value="Znf_C2H2_sf"/>
</dbReference>
<dbReference type="SMART" id="SM00355">
    <property type="entry name" value="ZnF_C2H2"/>
    <property type="match status" value="2"/>
</dbReference>
<dbReference type="PANTHER" id="PTHR31511:SF12">
    <property type="entry name" value="RHO TERMINATION FACTOR N-TERMINAL DOMAIN-CONTAINING PROTEIN"/>
    <property type="match status" value="1"/>
</dbReference>
<keyword evidence="3" id="KW-0862">Zinc</keyword>
<dbReference type="FunFam" id="3.30.160.60:FF:000446">
    <property type="entry name" value="Zinc finger protein"/>
    <property type="match status" value="1"/>
</dbReference>
<evidence type="ECO:0000256" key="2">
    <source>
        <dbReference type="ARBA" id="ARBA00022771"/>
    </source>
</evidence>
<dbReference type="Proteomes" id="UP000683360">
    <property type="component" value="Unassembled WGS sequence"/>
</dbReference>
<feature type="domain" description="C2H2-type" evidence="5">
    <location>
        <begin position="195"/>
        <end position="218"/>
    </location>
</feature>
<evidence type="ECO:0000256" key="1">
    <source>
        <dbReference type="ARBA" id="ARBA00022723"/>
    </source>
</evidence>
<dbReference type="OrthoDB" id="6420072at2759"/>
<keyword evidence="7" id="KW-1185">Reference proteome</keyword>
<evidence type="ECO:0000313" key="7">
    <source>
        <dbReference type="Proteomes" id="UP000683360"/>
    </source>
</evidence>
<dbReference type="SUPFAM" id="SSF54060">
    <property type="entry name" value="His-Me finger endonucleases"/>
    <property type="match status" value="1"/>
</dbReference>
<dbReference type="PROSITE" id="PS50157">
    <property type="entry name" value="ZINC_FINGER_C2H2_2"/>
    <property type="match status" value="1"/>
</dbReference>
<evidence type="ECO:0000259" key="5">
    <source>
        <dbReference type="PROSITE" id="PS50157"/>
    </source>
</evidence>
<evidence type="ECO:0000256" key="4">
    <source>
        <dbReference type="PROSITE-ProRule" id="PRU00042"/>
    </source>
</evidence>
<dbReference type="PANTHER" id="PTHR31511">
    <property type="entry name" value="PROTEIN CBG23764"/>
    <property type="match status" value="1"/>
</dbReference>
<accession>A0A8S3S9S3</accession>
<name>A0A8S3S9S3_MYTED</name>
<sequence>MDQINLLKIHKKNGAFELRANFGRKKTAVMSKGGEYFYMNLYDNRPRYKDNKMFLGFDELNELCQIKEAMETMRGEFKKPVYMPMTEPISPAKYYQHTSKPATYPSQMLSYGNMQQMMDKNSIDQPWDVAEEFSDCDEEELVAAADMIESNYRKRKRQKGDSETKINDEVLSVSNDEEELLGGDDTRQTDNAKFHMCETCGKKYTLLQNLSRHMKTHTVGFSCRCGKRFSRKHTLNKHIEICKNNHLRTSTHREDISFPCTHCNIPFPSYETLFKHVESNHPLFQRGGNIRKKQKHTNGEVIEQQEIGNMLQSSNVVGSKKLKDAAYSATTTVGGTNLRNESESTDNELIEQEVGGNKSQNNDAAGSLKRKFRFKKKTTDVVHNRKTALNNSAQVVNIKPQGGEKYDILQFFSNTKDYVKSEIRNRKNETRNIKWYLNTKVQFKRDVDDGAQEKIDSHFRSKTYVALDQEEDEHEINEAFQKMNQTMEDFIHKGSSWLVESVMLMEICTVPYAPISATLYPVEVNMSRVTQYEAYENRLDMTGIEYPVTLYLNVTNEGSSTTHLTEFEACGYSYQVVCTNDKYTKAPVVYRGTDAVDRFMDDLLNEEKQIRAILNDPEPLLMSEEAENKFLQSTNCYICGRQFNEQLIKVRDHDHLGITSNVDLNSTLYTNYRGASCQRCNLNLQNPNFIPVVMHNCRGFDSHLIMSAIGKCQKDIKVIPNSMEKYISFQVSELKFFGFISIYAEQFGKIN</sequence>
<comment type="caution">
    <text evidence="6">The sequence shown here is derived from an EMBL/GenBank/DDBJ whole genome shotgun (WGS) entry which is preliminary data.</text>
</comment>
<evidence type="ECO:0000256" key="3">
    <source>
        <dbReference type="ARBA" id="ARBA00022833"/>
    </source>
</evidence>
<dbReference type="Pfam" id="PF00096">
    <property type="entry name" value="zf-C2H2"/>
    <property type="match status" value="1"/>
</dbReference>
<dbReference type="InterPro" id="IPR044925">
    <property type="entry name" value="His-Me_finger_sf"/>
</dbReference>
<keyword evidence="2 4" id="KW-0863">Zinc-finger</keyword>
<proteinExistence type="predicted"/>
<evidence type="ECO:0000313" key="6">
    <source>
        <dbReference type="EMBL" id="CAG2213695.1"/>
    </source>
</evidence>
<dbReference type="InterPro" id="IPR013087">
    <property type="entry name" value="Znf_C2H2_type"/>
</dbReference>
<dbReference type="GO" id="GO:0008270">
    <property type="term" value="F:zinc ion binding"/>
    <property type="evidence" value="ECO:0007669"/>
    <property type="project" value="UniProtKB-KW"/>
</dbReference>
<gene>
    <name evidence="6" type="ORF">MEDL_27604</name>
</gene>